<dbReference type="RefSeq" id="XP_007405236.1">
    <property type="nucleotide sequence ID" value="XM_007405174.1"/>
</dbReference>
<dbReference type="HOGENOM" id="CLU_2038566_0_0_1"/>
<accession>F4R8H6</accession>
<name>F4R8H6_MELLP</name>
<reference evidence="3" key="1">
    <citation type="journal article" date="2011" name="Proc. Natl. Acad. Sci. U.S.A.">
        <title>Obligate biotrophy features unraveled by the genomic analysis of rust fungi.</title>
        <authorList>
            <person name="Duplessis S."/>
            <person name="Cuomo C.A."/>
            <person name="Lin Y.-C."/>
            <person name="Aerts A."/>
            <person name="Tisserant E."/>
            <person name="Veneault-Fourrey C."/>
            <person name="Joly D.L."/>
            <person name="Hacquard S."/>
            <person name="Amselem J."/>
            <person name="Cantarel B.L."/>
            <person name="Chiu R."/>
            <person name="Coutinho P.M."/>
            <person name="Feau N."/>
            <person name="Field M."/>
            <person name="Frey P."/>
            <person name="Gelhaye E."/>
            <person name="Goldberg J."/>
            <person name="Grabherr M.G."/>
            <person name="Kodira C.D."/>
            <person name="Kohler A."/>
            <person name="Kuees U."/>
            <person name="Lindquist E.A."/>
            <person name="Lucas S.M."/>
            <person name="Mago R."/>
            <person name="Mauceli E."/>
            <person name="Morin E."/>
            <person name="Murat C."/>
            <person name="Pangilinan J.L."/>
            <person name="Park R."/>
            <person name="Pearson M."/>
            <person name="Quesneville H."/>
            <person name="Rouhier N."/>
            <person name="Sakthikumar S."/>
            <person name="Salamov A.A."/>
            <person name="Schmutz J."/>
            <person name="Selles B."/>
            <person name="Shapiro H."/>
            <person name="Tanguay P."/>
            <person name="Tuskan G.A."/>
            <person name="Henrissat B."/>
            <person name="Van de Peer Y."/>
            <person name="Rouze P."/>
            <person name="Ellis J.G."/>
            <person name="Dodds P.N."/>
            <person name="Schein J.E."/>
            <person name="Zhong S."/>
            <person name="Hamelin R.C."/>
            <person name="Grigoriev I.V."/>
            <person name="Szabo L.J."/>
            <person name="Martin F."/>
        </authorList>
    </citation>
    <scope>NUCLEOTIDE SEQUENCE [LARGE SCALE GENOMIC DNA]</scope>
    <source>
        <strain evidence="3">98AG31 / pathotype 3-4-7</strain>
    </source>
</reference>
<evidence type="ECO:0000256" key="1">
    <source>
        <dbReference type="SAM" id="MobiDB-lite"/>
    </source>
</evidence>
<feature type="region of interest" description="Disordered" evidence="1">
    <location>
        <begin position="1"/>
        <end position="30"/>
    </location>
</feature>
<dbReference type="EMBL" id="GL883092">
    <property type="protein sequence ID" value="EGG11601.1"/>
    <property type="molecule type" value="Genomic_DNA"/>
</dbReference>
<feature type="compositionally biased region" description="Polar residues" evidence="1">
    <location>
        <begin position="83"/>
        <end position="96"/>
    </location>
</feature>
<sequence length="121" mass="13595">MSSSSGNSGNQATPSSPDVTWMGTTFGTGFSPQGFLRYNRIHQDLAEGQGDNRRELVDPRLRTPESEGNSRDSSPDIIIIASNRGNNHTPNVQGNHPSPRAQRELERLEEYQRRQRTKQEM</sequence>
<feature type="region of interest" description="Disordered" evidence="1">
    <location>
        <begin position="45"/>
        <end position="103"/>
    </location>
</feature>
<organism evidence="3">
    <name type="scientific">Melampsora larici-populina (strain 98AG31 / pathotype 3-4-7)</name>
    <name type="common">Poplar leaf rust fungus</name>
    <dbReference type="NCBI Taxonomy" id="747676"/>
    <lineage>
        <taxon>Eukaryota</taxon>
        <taxon>Fungi</taxon>
        <taxon>Dikarya</taxon>
        <taxon>Basidiomycota</taxon>
        <taxon>Pucciniomycotina</taxon>
        <taxon>Pucciniomycetes</taxon>
        <taxon>Pucciniales</taxon>
        <taxon>Melampsoraceae</taxon>
        <taxon>Melampsora</taxon>
    </lineage>
</organism>
<protein>
    <submittedName>
        <fullName evidence="2">Uncharacterized protein</fullName>
    </submittedName>
</protein>
<dbReference type="AlphaFoldDB" id="F4R8H6"/>
<gene>
    <name evidence="2" type="ORF">MELLADRAFT_102491</name>
</gene>
<evidence type="ECO:0000313" key="3">
    <source>
        <dbReference type="Proteomes" id="UP000001072"/>
    </source>
</evidence>
<dbReference type="GeneID" id="18921691"/>
<proteinExistence type="predicted"/>
<dbReference type="Proteomes" id="UP000001072">
    <property type="component" value="Unassembled WGS sequence"/>
</dbReference>
<dbReference type="VEuPathDB" id="FungiDB:MELLADRAFT_102491"/>
<feature type="compositionally biased region" description="Basic and acidic residues" evidence="1">
    <location>
        <begin position="45"/>
        <end position="74"/>
    </location>
</feature>
<keyword evidence="3" id="KW-1185">Reference proteome</keyword>
<dbReference type="KEGG" id="mlr:MELLADRAFT_102491"/>
<evidence type="ECO:0000313" key="2">
    <source>
        <dbReference type="EMBL" id="EGG11601.1"/>
    </source>
</evidence>
<dbReference type="InParanoid" id="F4R8H6"/>